<dbReference type="GeneID" id="59461619"/>
<dbReference type="AlphaFoldDB" id="A0A871BN15"/>
<evidence type="ECO:0000313" key="8">
    <source>
        <dbReference type="Proteomes" id="UP000663064"/>
    </source>
</evidence>
<dbReference type="Gene3D" id="3.40.309.10">
    <property type="entry name" value="Aldehyde Dehydrogenase, Chain A, domain 2"/>
    <property type="match status" value="1"/>
</dbReference>
<dbReference type="Gene3D" id="3.40.605.10">
    <property type="entry name" value="Aldehyde Dehydrogenase, Chain A, domain 1"/>
    <property type="match status" value="1"/>
</dbReference>
<evidence type="ECO:0000256" key="3">
    <source>
        <dbReference type="ARBA" id="ARBA00023002"/>
    </source>
</evidence>
<dbReference type="FunFam" id="3.40.309.10:FF:000012">
    <property type="entry name" value="Betaine aldehyde dehydrogenase"/>
    <property type="match status" value="1"/>
</dbReference>
<protein>
    <submittedName>
        <fullName evidence="7">Aldehyde dehydrogenase</fullName>
        <ecNumber evidence="7">1.2.1.3</ecNumber>
    </submittedName>
</protein>
<dbReference type="InterPro" id="IPR016160">
    <property type="entry name" value="Ald_DH_CS_CYS"/>
</dbReference>
<dbReference type="PANTHER" id="PTHR11699">
    <property type="entry name" value="ALDEHYDE DEHYDROGENASE-RELATED"/>
    <property type="match status" value="1"/>
</dbReference>
<accession>A0A871BN15</accession>
<organism evidence="7 8">
    <name type="scientific">Haloferax gibbonsii</name>
    <dbReference type="NCBI Taxonomy" id="35746"/>
    <lineage>
        <taxon>Archaea</taxon>
        <taxon>Methanobacteriati</taxon>
        <taxon>Methanobacteriota</taxon>
        <taxon>Stenosarchaea group</taxon>
        <taxon>Halobacteria</taxon>
        <taxon>Halobacteriales</taxon>
        <taxon>Haloferacaceae</taxon>
        <taxon>Haloferax</taxon>
    </lineage>
</organism>
<dbReference type="SUPFAM" id="SSF53720">
    <property type="entry name" value="ALDH-like"/>
    <property type="match status" value="1"/>
</dbReference>
<feature type="domain" description="Aldehyde dehydrogenase" evidence="6">
    <location>
        <begin position="35"/>
        <end position="496"/>
    </location>
</feature>
<reference evidence="7" key="1">
    <citation type="journal article" date="2021" name="Front. Microbiol.">
        <title>Cellular and Genomic Properties of Haloferax gibbonsii LR2-5, the Host of Euryarchaeal Virus HFTV1.</title>
        <authorList>
            <person name="Tittes C."/>
            <person name="Schwarzer S."/>
            <person name="Pfeiffer F."/>
            <person name="Dyall-Smith M."/>
            <person name="Rodriguez-Franco M."/>
            <person name="Oksanen H.M."/>
            <person name="Quax T.E.F."/>
        </authorList>
    </citation>
    <scope>NUCLEOTIDE SEQUENCE</scope>
    <source>
        <strain evidence="7">LR2-5</strain>
    </source>
</reference>
<dbReference type="FunFam" id="3.40.605.10:FF:000026">
    <property type="entry name" value="Aldehyde dehydrogenase, putative"/>
    <property type="match status" value="1"/>
</dbReference>
<dbReference type="InterPro" id="IPR015590">
    <property type="entry name" value="Aldehyde_DH_dom"/>
</dbReference>
<dbReference type="PROSITE" id="PS00070">
    <property type="entry name" value="ALDEHYDE_DEHYDR_CYS"/>
    <property type="match status" value="1"/>
</dbReference>
<evidence type="ECO:0000313" key="7">
    <source>
        <dbReference type="EMBL" id="QOS14100.1"/>
    </source>
</evidence>
<keyword evidence="3 5" id="KW-0560">Oxidoreductase</keyword>
<gene>
    <name evidence="7" type="primary">aldH3</name>
    <name evidence="7" type="ORF">HfgLR_25090</name>
</gene>
<dbReference type="Proteomes" id="UP000663064">
    <property type="component" value="Plasmid pHGLR3"/>
</dbReference>
<name>A0A871BN15_HALGI</name>
<feature type="active site" evidence="4">
    <location>
        <position position="269"/>
    </location>
</feature>
<comment type="similarity">
    <text evidence="1 5">Belongs to the aldehyde dehydrogenase family.</text>
</comment>
<evidence type="ECO:0000256" key="5">
    <source>
        <dbReference type="RuleBase" id="RU003345"/>
    </source>
</evidence>
<dbReference type="GO" id="GO:0004029">
    <property type="term" value="F:aldehyde dehydrogenase (NAD+) activity"/>
    <property type="evidence" value="ECO:0007669"/>
    <property type="project" value="UniProtKB-EC"/>
</dbReference>
<keyword evidence="7" id="KW-0614">Plasmid</keyword>
<evidence type="ECO:0000256" key="4">
    <source>
        <dbReference type="PROSITE-ProRule" id="PRU10007"/>
    </source>
</evidence>
<dbReference type="PROSITE" id="PS00687">
    <property type="entry name" value="ALDEHYDE_DEHYDR_GLU"/>
    <property type="match status" value="1"/>
</dbReference>
<dbReference type="InterPro" id="IPR029510">
    <property type="entry name" value="Ald_DH_CS_GLU"/>
</dbReference>
<dbReference type="EMBL" id="CP063208">
    <property type="protein sequence ID" value="QOS14100.1"/>
    <property type="molecule type" value="Genomic_DNA"/>
</dbReference>
<dbReference type="RefSeq" id="WP_193494258.1">
    <property type="nucleotide sequence ID" value="NZ_CP063208.1"/>
</dbReference>
<dbReference type="FunFam" id="3.40.605.10:FF:000007">
    <property type="entry name" value="NAD/NADP-dependent betaine aldehyde dehydrogenase"/>
    <property type="match status" value="1"/>
</dbReference>
<evidence type="ECO:0000259" key="6">
    <source>
        <dbReference type="Pfam" id="PF00171"/>
    </source>
</evidence>
<dbReference type="InterPro" id="IPR016163">
    <property type="entry name" value="Ald_DH_C"/>
</dbReference>
<sequence>MTDQSHDPESVKRRHREAAARVVPVTEGQFIDGSWQPSESARTLDVSDPTTGERLCSIDAGTSEDIDSAVDAAATAFCERWRDTSPAERSEMLTEVADRVEADAEAFATLETLDNGKPIHESCADIDSVVETFRSFARLQEEIQGLARRSPTSFGATVWEPYGVAGLITPWNFPLSIAAVKVAPALAAGNTVVLKPAEQACLSVLKFADLVEDVFPPGTFNVVTGTGTDAGEPLTKHPEIGKLSFTGSSAVGRQVMANAAKHITDVTLELGGKNPLIVFSDVDVEETAETVAHAIFFNGGECCTAGSRVFVHEDVQDAFVTELSRIADGLTIGDPLLPDTDIGAKVSADQVARVESYLTLTERTGGTVHVGGMPLDETLVESGCFVRPQLVTNLEHNSRAVQEEVFGPVQQIFAWSSFEDVITLANDVNYGLAAGVFTNDLGNVQRAVRDLEAGYVWVNQYHTNAVGLPTGGYKQSGIGREGGMESLREYTQIKSIDIAFDP</sequence>
<evidence type="ECO:0000256" key="1">
    <source>
        <dbReference type="ARBA" id="ARBA00009986"/>
    </source>
</evidence>
<dbReference type="Pfam" id="PF00171">
    <property type="entry name" value="Aldedh"/>
    <property type="match status" value="1"/>
</dbReference>
<dbReference type="InterPro" id="IPR016162">
    <property type="entry name" value="Ald_DH_N"/>
</dbReference>
<proteinExistence type="inferred from homology"/>
<geneLocation type="plasmid" evidence="7 8">
    <name>pHGLR3</name>
</geneLocation>
<evidence type="ECO:0000256" key="2">
    <source>
        <dbReference type="ARBA" id="ARBA00011881"/>
    </source>
</evidence>
<dbReference type="InterPro" id="IPR016161">
    <property type="entry name" value="Ald_DH/histidinol_DH"/>
</dbReference>
<comment type="subunit">
    <text evidence="2">Homotetramer.</text>
</comment>
<dbReference type="EC" id="1.2.1.3" evidence="7"/>